<feature type="binding site" evidence="13">
    <location>
        <position position="51"/>
    </location>
    <ligand>
        <name>NAD(+)</name>
        <dbReference type="ChEBI" id="CHEBI:57540"/>
    </ligand>
</feature>
<feature type="active site" description="Proton donor" evidence="13">
    <location>
        <position position="158"/>
    </location>
</feature>
<feature type="binding site" evidence="13">
    <location>
        <position position="155"/>
    </location>
    <ligand>
        <name>(S)-2,3,4,5-tetrahydrodipicolinate</name>
        <dbReference type="ChEBI" id="CHEBI:16845"/>
    </ligand>
</feature>
<feature type="binding site" evidence="13">
    <location>
        <begin position="121"/>
        <end position="124"/>
    </location>
    <ligand>
        <name>NAD(+)</name>
        <dbReference type="ChEBI" id="CHEBI:57540"/>
    </ligand>
</feature>
<dbReference type="SUPFAM" id="SSF55347">
    <property type="entry name" value="Glyceraldehyde-3-phosphate dehydrogenase-like, C-terminal domain"/>
    <property type="match status" value="1"/>
</dbReference>
<evidence type="ECO:0000256" key="12">
    <source>
        <dbReference type="ARBA" id="ARBA00049396"/>
    </source>
</evidence>
<dbReference type="EC" id="1.17.1.8" evidence="10 13"/>
<dbReference type="EMBL" id="JBJLSN010000004">
    <property type="protein sequence ID" value="MFL7900391.1"/>
    <property type="molecule type" value="Genomic_DNA"/>
</dbReference>
<evidence type="ECO:0000313" key="23">
    <source>
        <dbReference type="Proteomes" id="UP001628281"/>
    </source>
</evidence>
<dbReference type="RefSeq" id="WP_014238885.1">
    <property type="nucleotide sequence ID" value="NZ_CP007793.1"/>
</dbReference>
<evidence type="ECO:0000256" key="13">
    <source>
        <dbReference type="HAMAP-Rule" id="MF_00102"/>
    </source>
</evidence>
<dbReference type="Proteomes" id="UP000027186">
    <property type="component" value="Chromosome"/>
</dbReference>
<feature type="domain" description="Dihydrodipicolinate reductase N-terminal" evidence="14">
    <location>
        <begin position="1"/>
        <end position="124"/>
    </location>
</feature>
<dbReference type="SUPFAM" id="SSF51735">
    <property type="entry name" value="NAD(P)-binding Rossmann-fold domains"/>
    <property type="match status" value="1"/>
</dbReference>
<dbReference type="Proteomes" id="UP001628281">
    <property type="component" value="Unassembled WGS sequence"/>
</dbReference>
<dbReference type="InterPro" id="IPR022664">
    <property type="entry name" value="DapB_N_CS"/>
</dbReference>
<evidence type="ECO:0000313" key="16">
    <source>
        <dbReference type="EMBL" id="AIB13129.1"/>
    </source>
</evidence>
<dbReference type="Pfam" id="PF01113">
    <property type="entry name" value="DapB_N"/>
    <property type="match status" value="1"/>
</dbReference>
<dbReference type="GO" id="GO:0019877">
    <property type="term" value="P:diaminopimelate biosynthetic process"/>
    <property type="evidence" value="ECO:0007669"/>
    <property type="project" value="UniProtKB-UniRule"/>
</dbReference>
<dbReference type="EMBL" id="CP007793">
    <property type="protein sequence ID" value="AIB13129.1"/>
    <property type="molecule type" value="Genomic_DNA"/>
</dbReference>
<accession>A0A060DQ97</accession>
<reference evidence="16 20" key="1">
    <citation type="journal article" date="2014" name="Genome Announc.">
        <title>Complete Genome Sequence of the Model Rhizosphere Strain Azospirillum brasilense Az39, Successfully Applied in Agriculture.</title>
        <authorList>
            <person name="Rivera D."/>
            <person name="Revale S."/>
            <person name="Molina R."/>
            <person name="Gualpa J."/>
            <person name="Puente M."/>
            <person name="Maroniche G."/>
            <person name="Paris G."/>
            <person name="Baker D."/>
            <person name="Clavijo B."/>
            <person name="McLay K."/>
            <person name="Spaepen S."/>
            <person name="Perticari A."/>
            <person name="Vazquez M."/>
            <person name="Wisniewski-Dye F."/>
            <person name="Watkins C."/>
            <person name="Martinez-Abarca F."/>
            <person name="Vanderleyden J."/>
            <person name="Cassan F."/>
        </authorList>
    </citation>
    <scope>NUCLEOTIDE SEQUENCE [LARGE SCALE GENOMIC DNA]</scope>
    <source>
        <strain evidence="16 20">Az39</strain>
    </source>
</reference>
<comment type="pathway">
    <text evidence="9 13">Amino-acid biosynthesis; L-lysine biosynthesis via DAP pathway; (S)-tetrahydrodipicolinate from L-aspartate: step 4/4.</text>
</comment>
<feature type="active site" description="Proton donor/acceptor" evidence="13">
    <location>
        <position position="154"/>
    </location>
</feature>
<feature type="domain" description="Dihydrodipicolinate reductase C-terminal" evidence="15">
    <location>
        <begin position="127"/>
        <end position="263"/>
    </location>
</feature>
<dbReference type="EMBL" id="POWG01000011">
    <property type="protein sequence ID" value="PNQ98632.1"/>
    <property type="molecule type" value="Genomic_DNA"/>
</dbReference>
<dbReference type="Gene3D" id="3.40.50.720">
    <property type="entry name" value="NAD(P)-binding Rossmann-like Domain"/>
    <property type="match status" value="1"/>
</dbReference>
<dbReference type="InterPro" id="IPR022663">
    <property type="entry name" value="DapB_C"/>
</dbReference>
<dbReference type="AlphaFoldDB" id="A0A060DQ97"/>
<dbReference type="KEGG" id="abq:ABAZ39_14285"/>
<evidence type="ECO:0000313" key="21">
    <source>
        <dbReference type="Proteomes" id="UP000236268"/>
    </source>
</evidence>
<keyword evidence="23" id="KW-1185">Reference proteome</keyword>
<evidence type="ECO:0000313" key="20">
    <source>
        <dbReference type="Proteomes" id="UP000027186"/>
    </source>
</evidence>
<comment type="function">
    <text evidence="13">Catalyzes the conversion of 4-hydroxy-tetrahydrodipicolinate (HTPA) to tetrahydrodipicolinate.</text>
</comment>
<evidence type="ECO:0000256" key="8">
    <source>
        <dbReference type="ARBA" id="ARBA00023154"/>
    </source>
</evidence>
<dbReference type="FunFam" id="3.30.360.10:FF:000004">
    <property type="entry name" value="4-hydroxy-tetrahydrodipicolinate reductase"/>
    <property type="match status" value="1"/>
</dbReference>
<name>A0A060DQ97_9PROT</name>
<keyword evidence="6 13" id="KW-0560">Oxidoreductase</keyword>
<dbReference type="GO" id="GO:0005737">
    <property type="term" value="C:cytoplasm"/>
    <property type="evidence" value="ECO:0007669"/>
    <property type="project" value="UniProtKB-SubCell"/>
</dbReference>
<keyword evidence="8 13" id="KW-0457">Lysine biosynthesis</keyword>
<dbReference type="Pfam" id="PF05173">
    <property type="entry name" value="DapB_C"/>
    <property type="match status" value="1"/>
</dbReference>
<dbReference type="GO" id="GO:0008839">
    <property type="term" value="F:4-hydroxy-tetrahydrodipicolinate reductase"/>
    <property type="evidence" value="ECO:0007669"/>
    <property type="project" value="UniProtKB-UniRule"/>
</dbReference>
<dbReference type="NCBIfam" id="TIGR00036">
    <property type="entry name" value="dapB"/>
    <property type="match status" value="1"/>
</dbReference>
<dbReference type="UniPathway" id="UPA00034">
    <property type="reaction ID" value="UER00018"/>
</dbReference>
<dbReference type="CDD" id="cd02274">
    <property type="entry name" value="DHDPR_N"/>
    <property type="match status" value="1"/>
</dbReference>
<evidence type="ECO:0000256" key="3">
    <source>
        <dbReference type="ARBA" id="ARBA00022605"/>
    </source>
</evidence>
<dbReference type="EMBL" id="VEWN01000006">
    <property type="protein sequence ID" value="KAA1055599.1"/>
    <property type="molecule type" value="Genomic_DNA"/>
</dbReference>
<dbReference type="InterPro" id="IPR036291">
    <property type="entry name" value="NAD(P)-bd_dom_sf"/>
</dbReference>
<evidence type="ECO:0000259" key="15">
    <source>
        <dbReference type="Pfam" id="PF05173"/>
    </source>
</evidence>
<keyword evidence="5 13" id="KW-0220">Diaminopimelate biosynthesis</keyword>
<gene>
    <name evidence="13 18" type="primary">dapB</name>
    <name evidence="16" type="ORF">ABAZ39_14285</name>
    <name evidence="18" type="ORF">ACJ41P_04600</name>
    <name evidence="19" type="ORF">C1S70_12500</name>
    <name evidence="17" type="ORF">FH063_005370</name>
</gene>
<feature type="binding site" evidence="13">
    <location>
        <begin position="97"/>
        <end position="99"/>
    </location>
    <ligand>
        <name>NAD(+)</name>
        <dbReference type="ChEBI" id="CHEBI:57540"/>
    </ligand>
</feature>
<dbReference type="GO" id="GO:0009089">
    <property type="term" value="P:lysine biosynthetic process via diaminopimelate"/>
    <property type="evidence" value="ECO:0007669"/>
    <property type="project" value="UniProtKB-UniRule"/>
</dbReference>
<evidence type="ECO:0000256" key="5">
    <source>
        <dbReference type="ARBA" id="ARBA00022915"/>
    </source>
</evidence>
<sequence length="265" mass="27249">MKIGVVGCAGRMGQMLVREIAATPGCTLAGGTERVGGPALGKDIGVLAGLEPLGVVAIEDTAALFAEADAVIDFTSPDASVRHAALAAQSETVLVIGTTGIGPAQQEAIAQAATHTPIVQSPNMSLGVNLLLALVEQVGRALGDDYDIDILEMHHRNKVDAPSGTALGLGRAAAAGRGVALEDVWQKVRDGHTGVRPRGEIGFATLRGGDVIGDHTVVFAAEGERVELTHKASGRQIYAKGAVRAALWANDKQPGLYSMKDVLGL</sequence>
<dbReference type="Proteomes" id="UP000236268">
    <property type="component" value="Unassembled WGS sequence"/>
</dbReference>
<dbReference type="GO" id="GO:0016726">
    <property type="term" value="F:oxidoreductase activity, acting on CH or CH2 groups, NAD or NADP as acceptor"/>
    <property type="evidence" value="ECO:0007669"/>
    <property type="project" value="UniProtKB-UniRule"/>
</dbReference>
<evidence type="ECO:0000256" key="9">
    <source>
        <dbReference type="ARBA" id="ARBA00037922"/>
    </source>
</evidence>
<evidence type="ECO:0000259" key="14">
    <source>
        <dbReference type="Pfam" id="PF01113"/>
    </source>
</evidence>
<evidence type="ECO:0000256" key="10">
    <source>
        <dbReference type="ARBA" id="ARBA00038983"/>
    </source>
</evidence>
<reference evidence="19 21" key="2">
    <citation type="submission" date="2018-01" db="EMBL/GenBank/DDBJ databases">
        <title>Whole genome sequence of Azospirillum brasilense REC3 isolated from strawberry roots.</title>
        <authorList>
            <person name="Fontana C.A."/>
            <person name="Salazar S.M."/>
            <person name="Bassi D."/>
            <person name="Puglisi E."/>
            <person name="Lovaisa N.C."/>
            <person name="Toffoli L.M."/>
            <person name="Pedraza R."/>
            <person name="Cocconcelli P.S."/>
        </authorList>
    </citation>
    <scope>NUCLEOTIDE SEQUENCE [LARGE SCALE GENOMIC DNA]</scope>
    <source>
        <strain evidence="19 21">REC3</strain>
    </source>
</reference>
<evidence type="ECO:0000256" key="7">
    <source>
        <dbReference type="ARBA" id="ARBA00023027"/>
    </source>
</evidence>
<keyword evidence="7 13" id="KW-0520">NAD</keyword>
<keyword evidence="4 13" id="KW-0521">NADP</keyword>
<evidence type="ECO:0000313" key="18">
    <source>
        <dbReference type="EMBL" id="MFL7900391.1"/>
    </source>
</evidence>
<evidence type="ECO:0000256" key="1">
    <source>
        <dbReference type="ARBA" id="ARBA00006642"/>
    </source>
</evidence>
<comment type="subcellular location">
    <subcellularLocation>
        <location evidence="13">Cytoplasm</location>
    </subcellularLocation>
</comment>
<dbReference type="HAMAP" id="MF_00102">
    <property type="entry name" value="DapB"/>
    <property type="match status" value="1"/>
</dbReference>
<reference evidence="17 22" key="3">
    <citation type="submission" date="2019-07" db="EMBL/GenBank/DDBJ databases">
        <title>Genome sequencing of the stress-tolerant strain Azospirillum brasilense Az19.</title>
        <authorList>
            <person name="Maroniche G.A."/>
            <person name="Garcia J.E."/>
            <person name="Pagnussat L."/>
            <person name="Amenta M."/>
            <person name="Creus C.M."/>
        </authorList>
    </citation>
    <scope>NUCLEOTIDE SEQUENCE [LARGE SCALE GENOMIC DNA]</scope>
    <source>
        <strain evidence="17 22">Az19</strain>
    </source>
</reference>
<dbReference type="InterPro" id="IPR000846">
    <property type="entry name" value="DapB_N"/>
</dbReference>
<dbReference type="InterPro" id="IPR023940">
    <property type="entry name" value="DHDPR_bac"/>
</dbReference>
<keyword evidence="3 13" id="KW-0028">Amino-acid biosynthesis</keyword>
<organism evidence="16 20">
    <name type="scientific">Azospirillum argentinense</name>
    <dbReference type="NCBI Taxonomy" id="2970906"/>
    <lineage>
        <taxon>Bacteria</taxon>
        <taxon>Pseudomonadati</taxon>
        <taxon>Pseudomonadota</taxon>
        <taxon>Alphaproteobacteria</taxon>
        <taxon>Rhodospirillales</taxon>
        <taxon>Azospirillaceae</taxon>
        <taxon>Azospirillum</taxon>
    </lineage>
</organism>
<evidence type="ECO:0000256" key="2">
    <source>
        <dbReference type="ARBA" id="ARBA00022490"/>
    </source>
</evidence>
<comment type="catalytic activity">
    <reaction evidence="11 13">
        <text>(S)-2,3,4,5-tetrahydrodipicolinate + NADP(+) + H2O = (2S,4S)-4-hydroxy-2,3,4,5-tetrahydrodipicolinate + NADPH + H(+)</text>
        <dbReference type="Rhea" id="RHEA:35331"/>
        <dbReference type="ChEBI" id="CHEBI:15377"/>
        <dbReference type="ChEBI" id="CHEBI:15378"/>
        <dbReference type="ChEBI" id="CHEBI:16845"/>
        <dbReference type="ChEBI" id="CHEBI:57783"/>
        <dbReference type="ChEBI" id="CHEBI:58349"/>
        <dbReference type="ChEBI" id="CHEBI:67139"/>
        <dbReference type="EC" id="1.17.1.8"/>
    </reaction>
</comment>
<evidence type="ECO:0000313" key="19">
    <source>
        <dbReference type="EMBL" id="PNQ98632.1"/>
    </source>
</evidence>
<reference evidence="18 23" key="4">
    <citation type="submission" date="2024-11" db="EMBL/GenBank/DDBJ databases">
        <title>Draft genome sequences of two bacteria associated to sugarcane roots in Colombia.</title>
        <authorList>
            <person name="Pardo-Diaz S."/>
            <person name="Masmela-Mendoza J."/>
            <person name="Delgadillo-Duran P."/>
            <person name="Bautista E.J."/>
            <person name="Rojas-Tapias D.F."/>
        </authorList>
    </citation>
    <scope>NUCLEOTIDE SEQUENCE [LARGE SCALE GENOMIC DNA]</scope>
    <source>
        <strain evidence="18 23">Ap18</strain>
    </source>
</reference>
<dbReference type="PANTHER" id="PTHR20836:SF0">
    <property type="entry name" value="4-HYDROXY-TETRAHYDRODIPICOLINATE REDUCTASE 1, CHLOROPLASTIC-RELATED"/>
    <property type="match status" value="1"/>
</dbReference>
<feature type="binding site" evidence="13">
    <location>
        <begin position="164"/>
        <end position="165"/>
    </location>
    <ligand>
        <name>(S)-2,3,4,5-tetrahydrodipicolinate</name>
        <dbReference type="ChEBI" id="CHEBI:16845"/>
    </ligand>
</feature>
<feature type="binding site" evidence="13">
    <location>
        <begin position="7"/>
        <end position="12"/>
    </location>
    <ligand>
        <name>NAD(+)</name>
        <dbReference type="ChEBI" id="CHEBI:57540"/>
    </ligand>
</feature>
<dbReference type="PANTHER" id="PTHR20836">
    <property type="entry name" value="DIHYDRODIPICOLINATE REDUCTASE"/>
    <property type="match status" value="1"/>
</dbReference>
<comment type="caution">
    <text evidence="13">Lacks conserved residue(s) required for the propagation of feature annotation.</text>
</comment>
<evidence type="ECO:0000256" key="6">
    <source>
        <dbReference type="ARBA" id="ARBA00023002"/>
    </source>
</evidence>
<dbReference type="GO" id="GO:0051287">
    <property type="term" value="F:NAD binding"/>
    <property type="evidence" value="ECO:0007669"/>
    <property type="project" value="UniProtKB-UniRule"/>
</dbReference>
<protein>
    <recommendedName>
        <fullName evidence="10 13">4-hydroxy-tetrahydrodipicolinate reductase</fullName>
        <shortName evidence="13">HTPA reductase</shortName>
        <ecNumber evidence="10 13">1.17.1.8</ecNumber>
    </recommendedName>
</protein>
<comment type="subunit">
    <text evidence="13">Homotetramer.</text>
</comment>
<evidence type="ECO:0000313" key="17">
    <source>
        <dbReference type="EMBL" id="KAA1055599.1"/>
    </source>
</evidence>
<comment type="catalytic activity">
    <reaction evidence="12 13">
        <text>(S)-2,3,4,5-tetrahydrodipicolinate + NAD(+) + H2O = (2S,4S)-4-hydroxy-2,3,4,5-tetrahydrodipicolinate + NADH + H(+)</text>
        <dbReference type="Rhea" id="RHEA:35323"/>
        <dbReference type="ChEBI" id="CHEBI:15377"/>
        <dbReference type="ChEBI" id="CHEBI:15378"/>
        <dbReference type="ChEBI" id="CHEBI:16845"/>
        <dbReference type="ChEBI" id="CHEBI:57540"/>
        <dbReference type="ChEBI" id="CHEBI:57945"/>
        <dbReference type="ChEBI" id="CHEBI:67139"/>
        <dbReference type="EC" id="1.17.1.8"/>
    </reaction>
</comment>
<dbReference type="PIRSF" id="PIRSF000161">
    <property type="entry name" value="DHPR"/>
    <property type="match status" value="1"/>
</dbReference>
<keyword evidence="2 13" id="KW-0963">Cytoplasm</keyword>
<dbReference type="Gene3D" id="3.30.360.10">
    <property type="entry name" value="Dihydrodipicolinate Reductase, domain 2"/>
    <property type="match status" value="1"/>
</dbReference>
<dbReference type="GO" id="GO:0050661">
    <property type="term" value="F:NADP binding"/>
    <property type="evidence" value="ECO:0007669"/>
    <property type="project" value="UniProtKB-UniRule"/>
</dbReference>
<dbReference type="PROSITE" id="PS01298">
    <property type="entry name" value="DAPB"/>
    <property type="match status" value="1"/>
</dbReference>
<proteinExistence type="inferred from homology"/>
<evidence type="ECO:0000256" key="4">
    <source>
        <dbReference type="ARBA" id="ARBA00022857"/>
    </source>
</evidence>
<evidence type="ECO:0000256" key="11">
    <source>
        <dbReference type="ARBA" id="ARBA00049080"/>
    </source>
</evidence>
<comment type="caution">
    <text evidence="13">Was originally thought to be a dihydrodipicolinate reductase (DHDPR), catalyzing the conversion of dihydrodipicolinate to tetrahydrodipicolinate. However, it was shown in E.coli that the substrate of the enzymatic reaction is not dihydrodipicolinate (DHDP) but in fact (2S,4S)-4-hydroxy-2,3,4,5-tetrahydrodipicolinic acid (HTPA), the product released by the DapA-catalyzed reaction.</text>
</comment>
<comment type="similarity">
    <text evidence="1 13">Belongs to the DapB family.</text>
</comment>
<evidence type="ECO:0000313" key="22">
    <source>
        <dbReference type="Proteomes" id="UP000325333"/>
    </source>
</evidence>
<dbReference type="Proteomes" id="UP000325333">
    <property type="component" value="Unassembled WGS sequence"/>
</dbReference>